<evidence type="ECO:0000259" key="8">
    <source>
        <dbReference type="PROSITE" id="PS50893"/>
    </source>
</evidence>
<dbReference type="InterPro" id="IPR003439">
    <property type="entry name" value="ABC_transporter-like_ATP-bd"/>
</dbReference>
<dbReference type="PROSITE" id="PS50893">
    <property type="entry name" value="ABC_TRANSPORTER_2"/>
    <property type="match status" value="1"/>
</dbReference>
<dbReference type="InterPro" id="IPR003593">
    <property type="entry name" value="AAA+_ATPase"/>
</dbReference>
<comment type="subcellular location">
    <subcellularLocation>
        <location evidence="1">Membrane</location>
        <topology evidence="1">Multi-pass membrane protein</topology>
    </subcellularLocation>
</comment>
<feature type="transmembrane region" description="Helical" evidence="7">
    <location>
        <begin position="250"/>
        <end position="271"/>
    </location>
</feature>
<sequence>MAKKPKKTPEEKSAAKVAKSRLFKRAREEWVTLSFASVAFVASTYANASLPKMLGRLLDDSSSSKPDTALWTKAATLFCIGGLGSMVRTALLSQAETRIIAKMKNEVYTGLITADLSTTYDKDTLPSTTLVLHTLVPTAAHSVTSTLVSLFRSTSGTFNGMYMLFSISPQLTMYSGIVVPCVGVGSVVLSKLKKKYKAAQTEVEDEANKLSEERLMNLPLVKLSNTEEQEKAAYADLMAKTTKLSKKTSIAEGLFLGTMFSATGFVLGGVMRAGGKLCKEGKLTPGQLTSYATYTALLGAGAAGVAKAMSEFGAGVDAAVKIYGLIDKCQSNKDKTASKTSAKPKDGSVIVKNLTFKYPSSSSTNALSNVSLNIESGEIVAIIGENGSGKTTLTSIIAGLYPLPSGTGSVTVGGADVGISDCCVGVVPQNSSLLDLSVFENVMYGKEEMGMEECRRVCDMVGATKFVEKLEGGFKAKVGRGGCKLSGGQRQRLALARAFVGAPPVVILDEPNTHLDEAGEGAIKDTLASCKKNGTTLLVVTHQEDTVKLCGRSVKLEGGVIS</sequence>
<dbReference type="Gene3D" id="1.20.1560.10">
    <property type="entry name" value="ABC transporter type 1, transmembrane domain"/>
    <property type="match status" value="1"/>
</dbReference>
<dbReference type="Pfam" id="PF00664">
    <property type="entry name" value="ABC_membrane"/>
    <property type="match status" value="1"/>
</dbReference>
<feature type="transmembrane region" description="Helical" evidence="7">
    <location>
        <begin position="171"/>
        <end position="189"/>
    </location>
</feature>
<dbReference type="Gene3D" id="3.40.50.300">
    <property type="entry name" value="P-loop containing nucleotide triphosphate hydrolases"/>
    <property type="match status" value="1"/>
</dbReference>
<dbReference type="SUPFAM" id="SSF52540">
    <property type="entry name" value="P-loop containing nucleoside triphosphate hydrolases"/>
    <property type="match status" value="1"/>
</dbReference>
<evidence type="ECO:0000256" key="7">
    <source>
        <dbReference type="SAM" id="Phobius"/>
    </source>
</evidence>
<keyword evidence="3" id="KW-0547">Nucleotide-binding</keyword>
<dbReference type="GO" id="GO:0015421">
    <property type="term" value="F:ABC-type oligopeptide transporter activity"/>
    <property type="evidence" value="ECO:0007669"/>
    <property type="project" value="TreeGrafter"/>
</dbReference>
<dbReference type="InterPro" id="IPR017871">
    <property type="entry name" value="ABC_transporter-like_CS"/>
</dbReference>
<dbReference type="GO" id="GO:0090374">
    <property type="term" value="P:oligopeptide export from mitochondrion"/>
    <property type="evidence" value="ECO:0007669"/>
    <property type="project" value="TreeGrafter"/>
</dbReference>
<feature type="transmembrane region" description="Helical" evidence="7">
    <location>
        <begin position="30"/>
        <end position="50"/>
    </location>
</feature>
<gene>
    <name evidence="10" type="ORF">TrVE_jg9512</name>
</gene>
<dbReference type="InterPro" id="IPR027417">
    <property type="entry name" value="P-loop_NTPase"/>
</dbReference>
<organism evidence="10 11">
    <name type="scientific">Triparma verrucosa</name>
    <dbReference type="NCBI Taxonomy" id="1606542"/>
    <lineage>
        <taxon>Eukaryota</taxon>
        <taxon>Sar</taxon>
        <taxon>Stramenopiles</taxon>
        <taxon>Ochrophyta</taxon>
        <taxon>Bolidophyceae</taxon>
        <taxon>Parmales</taxon>
        <taxon>Triparmaceae</taxon>
        <taxon>Triparma</taxon>
    </lineage>
</organism>
<comment type="caution">
    <text evidence="10">The sequence shown here is derived from an EMBL/GenBank/DDBJ whole genome shotgun (WGS) entry which is preliminary data.</text>
</comment>
<dbReference type="AlphaFoldDB" id="A0A9W7EQY7"/>
<evidence type="ECO:0000256" key="5">
    <source>
        <dbReference type="ARBA" id="ARBA00022989"/>
    </source>
</evidence>
<evidence type="ECO:0000256" key="6">
    <source>
        <dbReference type="ARBA" id="ARBA00023136"/>
    </source>
</evidence>
<feature type="transmembrane region" description="Helical" evidence="7">
    <location>
        <begin position="70"/>
        <end position="93"/>
    </location>
</feature>
<feature type="domain" description="ABC transporter" evidence="8">
    <location>
        <begin position="349"/>
        <end position="562"/>
    </location>
</feature>
<keyword evidence="2 7" id="KW-0812">Transmembrane</keyword>
<dbReference type="InterPro" id="IPR011527">
    <property type="entry name" value="ABC1_TM_dom"/>
</dbReference>
<dbReference type="Proteomes" id="UP001165160">
    <property type="component" value="Unassembled WGS sequence"/>
</dbReference>
<accession>A0A9W7EQY7</accession>
<dbReference type="PROSITE" id="PS50929">
    <property type="entry name" value="ABC_TM1F"/>
    <property type="match status" value="1"/>
</dbReference>
<dbReference type="SUPFAM" id="SSF90123">
    <property type="entry name" value="ABC transporter transmembrane region"/>
    <property type="match status" value="1"/>
</dbReference>
<reference evidence="11" key="1">
    <citation type="journal article" date="2023" name="Commun. Biol.">
        <title>Genome analysis of Parmales, the sister group of diatoms, reveals the evolutionary specialization of diatoms from phago-mixotrophs to photoautotrophs.</title>
        <authorList>
            <person name="Ban H."/>
            <person name="Sato S."/>
            <person name="Yoshikawa S."/>
            <person name="Yamada K."/>
            <person name="Nakamura Y."/>
            <person name="Ichinomiya M."/>
            <person name="Sato N."/>
            <person name="Blanc-Mathieu R."/>
            <person name="Endo H."/>
            <person name="Kuwata A."/>
            <person name="Ogata H."/>
        </authorList>
    </citation>
    <scope>NUCLEOTIDE SEQUENCE [LARGE SCALE GENOMIC DNA]</scope>
    <source>
        <strain evidence="11">NIES 3699</strain>
    </source>
</reference>
<dbReference type="PANTHER" id="PTHR43394:SF1">
    <property type="entry name" value="ATP-BINDING CASSETTE SUB-FAMILY B MEMBER 10, MITOCHONDRIAL"/>
    <property type="match status" value="1"/>
</dbReference>
<dbReference type="Pfam" id="PF00005">
    <property type="entry name" value="ABC_tran"/>
    <property type="match status" value="1"/>
</dbReference>
<evidence type="ECO:0000313" key="10">
    <source>
        <dbReference type="EMBL" id="GMH87542.1"/>
    </source>
</evidence>
<keyword evidence="4" id="KW-0067">ATP-binding</keyword>
<dbReference type="GO" id="GO:0005743">
    <property type="term" value="C:mitochondrial inner membrane"/>
    <property type="evidence" value="ECO:0007669"/>
    <property type="project" value="TreeGrafter"/>
</dbReference>
<proteinExistence type="predicted"/>
<dbReference type="InterPro" id="IPR039421">
    <property type="entry name" value="Type_1_exporter"/>
</dbReference>
<evidence type="ECO:0000256" key="2">
    <source>
        <dbReference type="ARBA" id="ARBA00022692"/>
    </source>
</evidence>
<keyword evidence="5 7" id="KW-1133">Transmembrane helix</keyword>
<dbReference type="EMBL" id="BRXX01000073">
    <property type="protein sequence ID" value="GMH87542.1"/>
    <property type="molecule type" value="Genomic_DNA"/>
</dbReference>
<dbReference type="SMART" id="SM00382">
    <property type="entry name" value="AAA"/>
    <property type="match status" value="1"/>
</dbReference>
<evidence type="ECO:0000256" key="4">
    <source>
        <dbReference type="ARBA" id="ARBA00022840"/>
    </source>
</evidence>
<evidence type="ECO:0000256" key="1">
    <source>
        <dbReference type="ARBA" id="ARBA00004141"/>
    </source>
</evidence>
<dbReference type="PANTHER" id="PTHR43394">
    <property type="entry name" value="ATP-DEPENDENT PERMEASE MDL1, MITOCHONDRIAL"/>
    <property type="match status" value="1"/>
</dbReference>
<dbReference type="PROSITE" id="PS00211">
    <property type="entry name" value="ABC_TRANSPORTER_1"/>
    <property type="match status" value="1"/>
</dbReference>
<feature type="transmembrane region" description="Helical" evidence="7">
    <location>
        <begin position="130"/>
        <end position="151"/>
    </location>
</feature>
<keyword evidence="11" id="KW-1185">Reference proteome</keyword>
<evidence type="ECO:0000256" key="3">
    <source>
        <dbReference type="ARBA" id="ARBA00022741"/>
    </source>
</evidence>
<evidence type="ECO:0000313" key="11">
    <source>
        <dbReference type="Proteomes" id="UP001165160"/>
    </source>
</evidence>
<dbReference type="GO" id="GO:0005524">
    <property type="term" value="F:ATP binding"/>
    <property type="evidence" value="ECO:0007669"/>
    <property type="project" value="UniProtKB-KW"/>
</dbReference>
<name>A0A9W7EQY7_9STRA</name>
<dbReference type="InterPro" id="IPR036640">
    <property type="entry name" value="ABC1_TM_sf"/>
</dbReference>
<protein>
    <submittedName>
        <fullName evidence="10">Uncharacterized protein</fullName>
    </submittedName>
</protein>
<feature type="domain" description="ABC transmembrane type-1" evidence="9">
    <location>
        <begin position="35"/>
        <end position="314"/>
    </location>
</feature>
<evidence type="ECO:0000259" key="9">
    <source>
        <dbReference type="PROSITE" id="PS50929"/>
    </source>
</evidence>
<keyword evidence="6 7" id="KW-0472">Membrane</keyword>
<dbReference type="GO" id="GO:0016887">
    <property type="term" value="F:ATP hydrolysis activity"/>
    <property type="evidence" value="ECO:0007669"/>
    <property type="project" value="InterPro"/>
</dbReference>